<dbReference type="OrthoDB" id="6255742at2759"/>
<feature type="domain" description="Reverse transcriptase" evidence="1">
    <location>
        <begin position="1"/>
        <end position="102"/>
    </location>
</feature>
<evidence type="ECO:0000313" key="2">
    <source>
        <dbReference type="EMBL" id="VDN36627.1"/>
    </source>
</evidence>
<dbReference type="InterPro" id="IPR000477">
    <property type="entry name" value="RT_dom"/>
</dbReference>
<dbReference type="EMBL" id="UYRU01089203">
    <property type="protein sequence ID" value="VDN36627.1"/>
    <property type="molecule type" value="Genomic_DNA"/>
</dbReference>
<keyword evidence="3" id="KW-1185">Reference proteome</keyword>
<dbReference type="PROSITE" id="PS50878">
    <property type="entry name" value="RT_POL"/>
    <property type="match status" value="1"/>
</dbReference>
<reference evidence="2 3" key="1">
    <citation type="submission" date="2018-11" db="EMBL/GenBank/DDBJ databases">
        <authorList>
            <consortium name="Pathogen Informatics"/>
        </authorList>
    </citation>
    <scope>NUCLEOTIDE SEQUENCE [LARGE SCALE GENOMIC DNA]</scope>
</reference>
<dbReference type="Proteomes" id="UP000281553">
    <property type="component" value="Unassembled WGS sequence"/>
</dbReference>
<dbReference type="AlphaFoldDB" id="A0A3P7NRQ4"/>
<dbReference type="PANTHER" id="PTHR47027:SF20">
    <property type="entry name" value="REVERSE TRANSCRIPTASE-LIKE PROTEIN WITH RNA-DIRECTED DNA POLYMERASE DOMAIN"/>
    <property type="match status" value="1"/>
</dbReference>
<dbReference type="Pfam" id="PF00078">
    <property type="entry name" value="RVT_1"/>
    <property type="match status" value="1"/>
</dbReference>
<sequence>MIKTYYGSTTARVIVYNNLSELFAIRSGVRQGCVLSSILFNYAIDWVHGRALQGNDGNELAHERRLTDLNYADDIALLAQSFDELQSMESRVNEGAKSVGFA</sequence>
<gene>
    <name evidence="2" type="ORF">DILT_LOCUS17082</name>
</gene>
<dbReference type="PANTHER" id="PTHR47027">
    <property type="entry name" value="REVERSE TRANSCRIPTASE DOMAIN-CONTAINING PROTEIN"/>
    <property type="match status" value="1"/>
</dbReference>
<evidence type="ECO:0000313" key="3">
    <source>
        <dbReference type="Proteomes" id="UP000281553"/>
    </source>
</evidence>
<protein>
    <recommendedName>
        <fullName evidence="1">Reverse transcriptase domain-containing protein</fullName>
    </recommendedName>
</protein>
<accession>A0A3P7NRQ4</accession>
<name>A0A3P7NRQ4_DIBLA</name>
<organism evidence="2 3">
    <name type="scientific">Dibothriocephalus latus</name>
    <name type="common">Fish tapeworm</name>
    <name type="synonym">Diphyllobothrium latum</name>
    <dbReference type="NCBI Taxonomy" id="60516"/>
    <lineage>
        <taxon>Eukaryota</taxon>
        <taxon>Metazoa</taxon>
        <taxon>Spiralia</taxon>
        <taxon>Lophotrochozoa</taxon>
        <taxon>Platyhelminthes</taxon>
        <taxon>Cestoda</taxon>
        <taxon>Eucestoda</taxon>
        <taxon>Diphyllobothriidea</taxon>
        <taxon>Diphyllobothriidae</taxon>
        <taxon>Dibothriocephalus</taxon>
    </lineage>
</organism>
<evidence type="ECO:0000259" key="1">
    <source>
        <dbReference type="PROSITE" id="PS50878"/>
    </source>
</evidence>
<proteinExistence type="predicted"/>